<evidence type="ECO:0000259" key="5">
    <source>
        <dbReference type="PROSITE" id="PS50048"/>
    </source>
</evidence>
<accession>A0AA35PVP5</accession>
<keyword evidence="2" id="KW-0805">Transcription regulation</keyword>
<proteinExistence type="predicted"/>
<dbReference type="PANTHER" id="PTHR47424">
    <property type="entry name" value="REGULATORY PROTEIN GAL4"/>
    <property type="match status" value="1"/>
</dbReference>
<dbReference type="PANTHER" id="PTHR47424:SF6">
    <property type="entry name" value="PROLINE UTILIZATION TRANS-ACTIVATOR"/>
    <property type="match status" value="1"/>
</dbReference>
<evidence type="ECO:0000313" key="7">
    <source>
        <dbReference type="Proteomes" id="UP001160390"/>
    </source>
</evidence>
<dbReference type="GO" id="GO:0003677">
    <property type="term" value="F:DNA binding"/>
    <property type="evidence" value="ECO:0007669"/>
    <property type="project" value="InterPro"/>
</dbReference>
<dbReference type="Gene3D" id="4.10.240.10">
    <property type="entry name" value="Zn(2)-C6 fungal-type DNA-binding domain"/>
    <property type="match status" value="1"/>
</dbReference>
<dbReference type="Pfam" id="PF00172">
    <property type="entry name" value="Zn_clus"/>
    <property type="match status" value="1"/>
</dbReference>
<evidence type="ECO:0000313" key="6">
    <source>
        <dbReference type="EMBL" id="CAI6014385.1"/>
    </source>
</evidence>
<dbReference type="InterPro" id="IPR007219">
    <property type="entry name" value="XnlR_reg_dom"/>
</dbReference>
<organism evidence="6 7">
    <name type="scientific">Clonostachys chloroleuca</name>
    <dbReference type="NCBI Taxonomy" id="1926264"/>
    <lineage>
        <taxon>Eukaryota</taxon>
        <taxon>Fungi</taxon>
        <taxon>Dikarya</taxon>
        <taxon>Ascomycota</taxon>
        <taxon>Pezizomycotina</taxon>
        <taxon>Sordariomycetes</taxon>
        <taxon>Hypocreomycetidae</taxon>
        <taxon>Hypocreales</taxon>
        <taxon>Bionectriaceae</taxon>
        <taxon>Clonostachys</taxon>
    </lineage>
</organism>
<evidence type="ECO:0000256" key="3">
    <source>
        <dbReference type="ARBA" id="ARBA00023163"/>
    </source>
</evidence>
<evidence type="ECO:0000256" key="1">
    <source>
        <dbReference type="ARBA" id="ARBA00022723"/>
    </source>
</evidence>
<keyword evidence="1" id="KW-0479">Metal-binding</keyword>
<dbReference type="Pfam" id="PF04082">
    <property type="entry name" value="Fungal_trans"/>
    <property type="match status" value="1"/>
</dbReference>
<feature type="domain" description="Zn(2)-C6 fungal-type" evidence="5">
    <location>
        <begin position="8"/>
        <end position="37"/>
    </location>
</feature>
<name>A0AA35PVP5_9HYPO</name>
<dbReference type="InterPro" id="IPR036864">
    <property type="entry name" value="Zn2-C6_fun-type_DNA-bd_sf"/>
</dbReference>
<keyword evidence="4" id="KW-0539">Nucleus</keyword>
<dbReference type="GO" id="GO:0008270">
    <property type="term" value="F:zinc ion binding"/>
    <property type="evidence" value="ECO:0007669"/>
    <property type="project" value="InterPro"/>
</dbReference>
<evidence type="ECO:0000256" key="2">
    <source>
        <dbReference type="ARBA" id="ARBA00023015"/>
    </source>
</evidence>
<dbReference type="PROSITE" id="PS50048">
    <property type="entry name" value="ZN2_CY6_FUNGAL_2"/>
    <property type="match status" value="1"/>
</dbReference>
<dbReference type="GO" id="GO:0000981">
    <property type="term" value="F:DNA-binding transcription factor activity, RNA polymerase II-specific"/>
    <property type="evidence" value="ECO:0007669"/>
    <property type="project" value="InterPro"/>
</dbReference>
<gene>
    <name evidence="6" type="ORF">CCHLO57077_00011457</name>
</gene>
<sequence>MAYICVSRCNSCNSRRIKCSGERPCAQCVRSGRTCLYPDAVEMVSIPRAELDDLLRARSSDQEAGSQPQPHDARQTVDLVYTARRFRPLTAASDDPSPLEVLAPDEGRLLHDPDGTARYFGESSGANFLNHVKEFMATLQPLVTGVAVHEGASNGGTTFLGSVGSYQTHDSRPLDLLPVDSSWLPTRTEMKLLLTEFRYFLQDGNSDFPSGGIFYWGHVPVIPRDPNRANPRPNGQLALLHMLFAISVRLGSGAGWEEQGHRTSRAFYSRARSLLGNPLDMVASLESEVPVLLLIALYFLEMNRRDAAYMALSTTLHLAVMYGAHTTWDCDEEKKRMFWTAFILDTWLSSWLGRPPSMTETAIRIQLPQHVVGLPDPAGLTAHIKLARISRYVTFEIYRIAPSDQSAATTLQHVENALETLHDWNASLPRKLHLDYENLPQDRACCVLHLAFNQEIILTTRPIFFIAVKKAVADRYISSQPSQVSQVSQLSQLSQRGTGDHPHANIIQQIVTTARNNLRLGRWVRDLSPRQRLLHHEAHAVFNATVIVLLQQLAFANPSMGEQEGKGEQEEKAEIQMAIEIFEREAASGNNFGRDCARVLQDLTFLVRRVHDQTETPTTRAHAQSFYDNLESDSDVPVMPTLAENEIDFLHSELQGWLDYDFLQLYNDHML</sequence>
<dbReference type="GO" id="GO:0006351">
    <property type="term" value="P:DNA-templated transcription"/>
    <property type="evidence" value="ECO:0007669"/>
    <property type="project" value="InterPro"/>
</dbReference>
<dbReference type="SMART" id="SM00906">
    <property type="entry name" value="Fungal_trans"/>
    <property type="match status" value="1"/>
</dbReference>
<dbReference type="SUPFAM" id="SSF57701">
    <property type="entry name" value="Zn2/Cys6 DNA-binding domain"/>
    <property type="match status" value="1"/>
</dbReference>
<comment type="caution">
    <text evidence="6">The sequence shown here is derived from an EMBL/GenBank/DDBJ whole genome shotgun (WGS) entry which is preliminary data.</text>
</comment>
<dbReference type="CDD" id="cd12148">
    <property type="entry name" value="fungal_TF_MHR"/>
    <property type="match status" value="1"/>
</dbReference>
<keyword evidence="7" id="KW-1185">Reference proteome</keyword>
<keyword evidence="3" id="KW-0804">Transcription</keyword>
<dbReference type="EMBL" id="CABFNP030000426">
    <property type="protein sequence ID" value="CAI6014385.1"/>
    <property type="molecule type" value="Genomic_DNA"/>
</dbReference>
<dbReference type="Proteomes" id="UP001160390">
    <property type="component" value="Unassembled WGS sequence"/>
</dbReference>
<protein>
    <recommendedName>
        <fullName evidence="5">Zn(2)-C6 fungal-type domain-containing protein</fullName>
    </recommendedName>
</protein>
<dbReference type="InterPro" id="IPR001138">
    <property type="entry name" value="Zn2Cys6_DnaBD"/>
</dbReference>
<dbReference type="AlphaFoldDB" id="A0AA35PVP5"/>
<reference evidence="6" key="1">
    <citation type="submission" date="2023-01" db="EMBL/GenBank/DDBJ databases">
        <authorList>
            <person name="Piombo E."/>
        </authorList>
    </citation>
    <scope>NUCLEOTIDE SEQUENCE</scope>
</reference>
<evidence type="ECO:0000256" key="4">
    <source>
        <dbReference type="ARBA" id="ARBA00023242"/>
    </source>
</evidence>
<dbReference type="InterPro" id="IPR051127">
    <property type="entry name" value="Fungal_SecMet_Regulators"/>
</dbReference>